<accession>A0AAW2VY44</accession>
<reference evidence="1" key="1">
    <citation type="submission" date="2020-06" db="EMBL/GenBank/DDBJ databases">
        <authorList>
            <person name="Li T."/>
            <person name="Hu X."/>
            <person name="Zhang T."/>
            <person name="Song X."/>
            <person name="Zhang H."/>
            <person name="Dai N."/>
            <person name="Sheng W."/>
            <person name="Hou X."/>
            <person name="Wei L."/>
        </authorList>
    </citation>
    <scope>NUCLEOTIDE SEQUENCE</scope>
    <source>
        <strain evidence="1">KEN1</strain>
        <tissue evidence="1">Leaf</tissue>
    </source>
</reference>
<evidence type="ECO:0000313" key="1">
    <source>
        <dbReference type="EMBL" id="KAL0433988.1"/>
    </source>
</evidence>
<name>A0AAW2VY44_9LAMI</name>
<protein>
    <submittedName>
        <fullName evidence="1">Uncharacterized protein</fullName>
    </submittedName>
</protein>
<gene>
    <name evidence="1" type="ORF">Slati_2733100</name>
</gene>
<dbReference type="PANTHER" id="PTHR33116">
    <property type="entry name" value="REVERSE TRANSCRIPTASE ZINC-BINDING DOMAIN-CONTAINING PROTEIN-RELATED-RELATED"/>
    <property type="match status" value="1"/>
</dbReference>
<dbReference type="EMBL" id="JACGWN010000009">
    <property type="protein sequence ID" value="KAL0433988.1"/>
    <property type="molecule type" value="Genomic_DNA"/>
</dbReference>
<reference evidence="1" key="2">
    <citation type="journal article" date="2024" name="Plant">
        <title>Genomic evolution and insights into agronomic trait innovations of Sesamum species.</title>
        <authorList>
            <person name="Miao H."/>
            <person name="Wang L."/>
            <person name="Qu L."/>
            <person name="Liu H."/>
            <person name="Sun Y."/>
            <person name="Le M."/>
            <person name="Wang Q."/>
            <person name="Wei S."/>
            <person name="Zheng Y."/>
            <person name="Lin W."/>
            <person name="Duan Y."/>
            <person name="Cao H."/>
            <person name="Xiong S."/>
            <person name="Wang X."/>
            <person name="Wei L."/>
            <person name="Li C."/>
            <person name="Ma Q."/>
            <person name="Ju M."/>
            <person name="Zhao R."/>
            <person name="Li G."/>
            <person name="Mu C."/>
            <person name="Tian Q."/>
            <person name="Mei H."/>
            <person name="Zhang T."/>
            <person name="Gao T."/>
            <person name="Zhang H."/>
        </authorList>
    </citation>
    <scope>NUCLEOTIDE SEQUENCE</scope>
    <source>
        <strain evidence="1">KEN1</strain>
    </source>
</reference>
<organism evidence="1">
    <name type="scientific">Sesamum latifolium</name>
    <dbReference type="NCBI Taxonomy" id="2727402"/>
    <lineage>
        <taxon>Eukaryota</taxon>
        <taxon>Viridiplantae</taxon>
        <taxon>Streptophyta</taxon>
        <taxon>Embryophyta</taxon>
        <taxon>Tracheophyta</taxon>
        <taxon>Spermatophyta</taxon>
        <taxon>Magnoliopsida</taxon>
        <taxon>eudicotyledons</taxon>
        <taxon>Gunneridae</taxon>
        <taxon>Pentapetalae</taxon>
        <taxon>asterids</taxon>
        <taxon>lamiids</taxon>
        <taxon>Lamiales</taxon>
        <taxon>Pedaliaceae</taxon>
        <taxon>Sesamum</taxon>
    </lineage>
</organism>
<proteinExistence type="predicted"/>
<dbReference type="AlphaFoldDB" id="A0AAW2VY44"/>
<dbReference type="PANTHER" id="PTHR33116:SF86">
    <property type="entry name" value="REVERSE TRANSCRIPTASE DOMAIN-CONTAINING PROTEIN"/>
    <property type="match status" value="1"/>
</dbReference>
<sequence>MWYSVRTHRWPSQRSWGNSWGSGANQHAKYLGLPAVVRRSKREIFDGLKVRIWRKMQSWLARLLSQARWAVLIKSVLQVIPSYAMNCFKMPDGLLSDIESMMANFF</sequence>
<comment type="caution">
    <text evidence="1">The sequence shown here is derived from an EMBL/GenBank/DDBJ whole genome shotgun (WGS) entry which is preliminary data.</text>
</comment>